<dbReference type="PROSITE" id="PS50865">
    <property type="entry name" value="ZF_MYND_2"/>
    <property type="match status" value="1"/>
</dbReference>
<keyword evidence="11" id="KW-1185">Reference proteome</keyword>
<sequence length="588" mass="66105">MEPGIEIEKIILNGSRRGETIGIMVLVSRTNALLSFLETRGLLHRMYEKMQNDDFAGVVMVCLDVLESGDFPMPALKVTKSEDTSEQIRNEGNRAFADGKLSRALALYNKALLFAPPRSTAMKLAYSNRSALLHKLGCYSACLKDLYTCFKMGCPDHIRTKLEKRLHDCVIRAGSEINPMNLRNMDQFKEFFKISEVNVEIPCASSAVAVSRDSAGGCTVVAARGVPAGTVLALERAGACWPVSDGDLSPVACHYCLSVTLNLLPCTTCCYALFCSERCREICWKESHSIECPLMEILNQEGELLCLTTRQVVKMRQSCSTWDDFIADTADWGLRRMSKNSVKDIFDSKNRFSLLNFDEEKYLSYGKMFNAALETSLIISELRKLPSFMPSTGSKRKIATQSFARIMLILQVFPSYSCRYDVSIQHELNIMGQAKTLSFASFSFINKVRSSCQPNVLSIPLNDNMALVACKPIKSGEELLTSHIRFQNNLYHDNIKKHHQTTFQLLNALCACETSEDNSSWSQEQLLFLKKPRFSYVNNIHMAGFKKICKALTVLGDRPASPEYQNVLSDLIRLIHYIQVFLTNNQTV</sequence>
<keyword evidence="1" id="KW-0489">Methyltransferase</keyword>
<dbReference type="InterPro" id="IPR052097">
    <property type="entry name" value="SET-MYND_domain_protein"/>
</dbReference>
<dbReference type="Gene3D" id="1.25.40.10">
    <property type="entry name" value="Tetratricopeptide repeat domain"/>
    <property type="match status" value="1"/>
</dbReference>
<dbReference type="PANTHER" id="PTHR46165:SF6">
    <property type="entry name" value="SET AND MYND DOMAIN-CONTAINING PROTEIN 4-LIKE PROTEIN"/>
    <property type="match status" value="1"/>
</dbReference>
<evidence type="ECO:0000256" key="6">
    <source>
        <dbReference type="ARBA" id="ARBA00022833"/>
    </source>
</evidence>
<evidence type="ECO:0000256" key="1">
    <source>
        <dbReference type="ARBA" id="ARBA00022603"/>
    </source>
</evidence>
<dbReference type="PANTHER" id="PTHR46165">
    <property type="entry name" value="SET AND MYND DOMAIN-CONTAINING PROTEIN 4"/>
    <property type="match status" value="1"/>
</dbReference>
<protein>
    <recommendedName>
        <fullName evidence="12">SET and MYND domain-containing protein 4</fullName>
    </recommendedName>
</protein>
<keyword evidence="5 7" id="KW-0863">Zinc-finger</keyword>
<dbReference type="Gene3D" id="6.10.140.2220">
    <property type="match status" value="1"/>
</dbReference>
<dbReference type="InterPro" id="IPR002893">
    <property type="entry name" value="Znf_MYND"/>
</dbReference>
<dbReference type="Gene3D" id="1.10.220.160">
    <property type="match status" value="1"/>
</dbReference>
<evidence type="ECO:0000256" key="5">
    <source>
        <dbReference type="ARBA" id="ARBA00022771"/>
    </source>
</evidence>
<feature type="domain" description="SET" evidence="8">
    <location>
        <begin position="206"/>
        <end position="484"/>
    </location>
</feature>
<dbReference type="SUPFAM" id="SSF48452">
    <property type="entry name" value="TPR-like"/>
    <property type="match status" value="1"/>
</dbReference>
<evidence type="ECO:0000313" key="11">
    <source>
        <dbReference type="Proteomes" id="UP000823941"/>
    </source>
</evidence>
<evidence type="ECO:0000256" key="4">
    <source>
        <dbReference type="ARBA" id="ARBA00022723"/>
    </source>
</evidence>
<accession>A0ABQ7R3Y5</accession>
<dbReference type="InterPro" id="IPR046341">
    <property type="entry name" value="SET_dom_sf"/>
</dbReference>
<comment type="caution">
    <text evidence="10">The sequence shown here is derived from an EMBL/GenBank/DDBJ whole genome shotgun (WGS) entry which is preliminary data.</text>
</comment>
<keyword evidence="3" id="KW-0949">S-adenosyl-L-methionine</keyword>
<dbReference type="Proteomes" id="UP000823941">
    <property type="component" value="Chromosome 3"/>
</dbReference>
<feature type="domain" description="MYND-type" evidence="9">
    <location>
        <begin position="253"/>
        <end position="292"/>
    </location>
</feature>
<evidence type="ECO:0000313" key="10">
    <source>
        <dbReference type="EMBL" id="KAG7312004.1"/>
    </source>
</evidence>
<dbReference type="InterPro" id="IPR011990">
    <property type="entry name" value="TPR-like_helical_dom_sf"/>
</dbReference>
<name>A0ABQ7R3Y5_PLUXY</name>
<dbReference type="EMBL" id="JAHIBW010000003">
    <property type="protein sequence ID" value="KAG7312004.1"/>
    <property type="molecule type" value="Genomic_DNA"/>
</dbReference>
<evidence type="ECO:0000256" key="7">
    <source>
        <dbReference type="PROSITE-ProRule" id="PRU00134"/>
    </source>
</evidence>
<dbReference type="SUPFAM" id="SSF82199">
    <property type="entry name" value="SET domain"/>
    <property type="match status" value="1"/>
</dbReference>
<dbReference type="SUPFAM" id="SSF144232">
    <property type="entry name" value="HIT/MYND zinc finger-like"/>
    <property type="match status" value="1"/>
</dbReference>
<keyword evidence="2" id="KW-0808">Transferase</keyword>
<dbReference type="PROSITE" id="PS01360">
    <property type="entry name" value="ZF_MYND_1"/>
    <property type="match status" value="1"/>
</dbReference>
<gene>
    <name evidence="10" type="ORF">JYU34_001444</name>
</gene>
<dbReference type="PROSITE" id="PS50280">
    <property type="entry name" value="SET"/>
    <property type="match status" value="1"/>
</dbReference>
<dbReference type="InterPro" id="IPR001214">
    <property type="entry name" value="SET_dom"/>
</dbReference>
<dbReference type="Gene3D" id="2.170.270.10">
    <property type="entry name" value="SET domain"/>
    <property type="match status" value="1"/>
</dbReference>
<organism evidence="10 11">
    <name type="scientific">Plutella xylostella</name>
    <name type="common">Diamondback moth</name>
    <name type="synonym">Plutella maculipennis</name>
    <dbReference type="NCBI Taxonomy" id="51655"/>
    <lineage>
        <taxon>Eukaryota</taxon>
        <taxon>Metazoa</taxon>
        <taxon>Ecdysozoa</taxon>
        <taxon>Arthropoda</taxon>
        <taxon>Hexapoda</taxon>
        <taxon>Insecta</taxon>
        <taxon>Pterygota</taxon>
        <taxon>Neoptera</taxon>
        <taxon>Endopterygota</taxon>
        <taxon>Lepidoptera</taxon>
        <taxon>Glossata</taxon>
        <taxon>Ditrysia</taxon>
        <taxon>Yponomeutoidea</taxon>
        <taxon>Plutellidae</taxon>
        <taxon>Plutella</taxon>
    </lineage>
</organism>
<proteinExistence type="predicted"/>
<evidence type="ECO:0000259" key="9">
    <source>
        <dbReference type="PROSITE" id="PS50865"/>
    </source>
</evidence>
<reference evidence="10 11" key="1">
    <citation type="submission" date="2021-06" db="EMBL/GenBank/DDBJ databases">
        <title>A haploid diamondback moth (Plutella xylostella L.) genome assembly resolves 31 chromosomes and identifies a diamide resistance mutation.</title>
        <authorList>
            <person name="Ward C.M."/>
            <person name="Perry K.D."/>
            <person name="Baker G."/>
            <person name="Powis K."/>
            <person name="Heckel D.G."/>
            <person name="Baxter S.W."/>
        </authorList>
    </citation>
    <scope>NUCLEOTIDE SEQUENCE [LARGE SCALE GENOMIC DNA]</scope>
    <source>
        <strain evidence="10 11">LV</strain>
        <tissue evidence="10">Single pupa</tissue>
    </source>
</reference>
<keyword evidence="6" id="KW-0862">Zinc</keyword>
<evidence type="ECO:0000256" key="3">
    <source>
        <dbReference type="ARBA" id="ARBA00022691"/>
    </source>
</evidence>
<keyword evidence="4" id="KW-0479">Metal-binding</keyword>
<evidence type="ECO:0000259" key="8">
    <source>
        <dbReference type="PROSITE" id="PS50280"/>
    </source>
</evidence>
<evidence type="ECO:0008006" key="12">
    <source>
        <dbReference type="Google" id="ProtNLM"/>
    </source>
</evidence>
<evidence type="ECO:0000256" key="2">
    <source>
        <dbReference type="ARBA" id="ARBA00022679"/>
    </source>
</evidence>